<keyword evidence="3" id="KW-0285">Flavoprotein</keyword>
<accession>A0A9W4JLM3</accession>
<evidence type="ECO:0000313" key="6">
    <source>
        <dbReference type="EMBL" id="CAG8398763.1"/>
    </source>
</evidence>
<evidence type="ECO:0000256" key="4">
    <source>
        <dbReference type="ARBA" id="ARBA00022827"/>
    </source>
</evidence>
<dbReference type="PANTHER" id="PTHR42877:SF7">
    <property type="entry name" value="FLAVIN-BINDING MONOOXYGENASE-RELATED"/>
    <property type="match status" value="1"/>
</dbReference>
<reference evidence="6" key="1">
    <citation type="submission" date="2021-07" db="EMBL/GenBank/DDBJ databases">
        <authorList>
            <person name="Branca A.L. A."/>
        </authorList>
    </citation>
    <scope>NUCLEOTIDE SEQUENCE</scope>
</reference>
<organism evidence="6 7">
    <name type="scientific">Penicillium salamii</name>
    <dbReference type="NCBI Taxonomy" id="1612424"/>
    <lineage>
        <taxon>Eukaryota</taxon>
        <taxon>Fungi</taxon>
        <taxon>Dikarya</taxon>
        <taxon>Ascomycota</taxon>
        <taxon>Pezizomycotina</taxon>
        <taxon>Eurotiomycetes</taxon>
        <taxon>Eurotiomycetidae</taxon>
        <taxon>Eurotiales</taxon>
        <taxon>Aspergillaceae</taxon>
        <taxon>Penicillium</taxon>
    </lineage>
</organism>
<dbReference type="EMBL" id="CAJVPD010000251">
    <property type="protein sequence ID" value="CAG8398763.1"/>
    <property type="molecule type" value="Genomic_DNA"/>
</dbReference>
<dbReference type="AlphaFoldDB" id="A0A9W4JLM3"/>
<feature type="region of interest" description="Disordered" evidence="5">
    <location>
        <begin position="635"/>
        <end position="657"/>
    </location>
</feature>
<sequence length="657" mass="74451">MKQRSPTLGTESNLASFEGLPQGKSANQRYTVEQRAIDESRPMKVVIIGSGISGILSCIRLKQRIPNVDLCIYEKNADLGGTWFENRYPGCACDIPAHTYQASFEPNKEWSSFYAKAPEIHAYWKKVAQKYGCMDFIKFRRQVSEAVWDQGTFKWQLKVKNLQDSSMLTDDCDVLIQATGTLNNWRWPSIPGLHKFKGKLMHSASWDESYDYKQKIVAVIGNGSSGIQIVPAMLPDVPHIDHYIRSPTWISPPFAHGEIDKRDGTDNLHFSTEEINHFKADHASYQVFHVEQELQSVHGISLVDHPIQAQAQDAFVQNMKRRLAKKAELIDALMPAFPPACRRLTPGPGYLEALTDEKVDIITSEIVRVDETGIITADGQHRPIDLLVCATGFDTSFAPRIPVKGRGGMTLTERWKEMPETYLSIATDGFPNYFISLGPNAGLGEGNLLAVIEKSIDYFTACIQKMQRDNICAMSARPQAVKQFRNYCDDYFRNTVFNSNCRSWYKGGTENGRVTALWPGMVMLFCSSLHAMKALAHPRWEDFEYEYVSDNAVGWLGDGWTENEKRNAVNVDYLDDDQVDFPPICSPTLDRAGLRVRVQARSKLQCGEVTRQCMRPADVKQGFRCQMLFFTEKQSGDNAQKREKKRRKKETQSLDES</sequence>
<evidence type="ECO:0000256" key="5">
    <source>
        <dbReference type="SAM" id="MobiDB-lite"/>
    </source>
</evidence>
<comment type="cofactor">
    <cofactor evidence="1">
        <name>FAD</name>
        <dbReference type="ChEBI" id="CHEBI:57692"/>
    </cofactor>
</comment>
<feature type="region of interest" description="Disordered" evidence="5">
    <location>
        <begin position="1"/>
        <end position="21"/>
    </location>
</feature>
<dbReference type="InterPro" id="IPR036188">
    <property type="entry name" value="FAD/NAD-bd_sf"/>
</dbReference>
<name>A0A9W4JLM3_9EURO</name>
<feature type="compositionally biased region" description="Polar residues" evidence="5">
    <location>
        <begin position="1"/>
        <end position="15"/>
    </location>
</feature>
<gene>
    <name evidence="6" type="ORF">PSALAMII_LOCUS7446</name>
</gene>
<evidence type="ECO:0000256" key="2">
    <source>
        <dbReference type="ARBA" id="ARBA00010139"/>
    </source>
</evidence>
<evidence type="ECO:0000256" key="1">
    <source>
        <dbReference type="ARBA" id="ARBA00001974"/>
    </source>
</evidence>
<proteinExistence type="inferred from homology"/>
<dbReference type="Gene3D" id="3.50.50.60">
    <property type="entry name" value="FAD/NAD(P)-binding domain"/>
    <property type="match status" value="2"/>
</dbReference>
<dbReference type="Proteomes" id="UP001152592">
    <property type="component" value="Unassembled WGS sequence"/>
</dbReference>
<dbReference type="Pfam" id="PF13450">
    <property type="entry name" value="NAD_binding_8"/>
    <property type="match status" value="1"/>
</dbReference>
<dbReference type="OrthoDB" id="265044at2759"/>
<dbReference type="PANTHER" id="PTHR42877">
    <property type="entry name" value="L-ORNITHINE N(5)-MONOOXYGENASE-RELATED"/>
    <property type="match status" value="1"/>
</dbReference>
<keyword evidence="4" id="KW-0274">FAD</keyword>
<dbReference type="InterPro" id="IPR051209">
    <property type="entry name" value="FAD-bind_Monooxygenase_sf"/>
</dbReference>
<evidence type="ECO:0000256" key="3">
    <source>
        <dbReference type="ARBA" id="ARBA00022630"/>
    </source>
</evidence>
<comment type="similarity">
    <text evidence="2">Belongs to the FAD-binding monooxygenase family.</text>
</comment>
<dbReference type="SUPFAM" id="SSF51905">
    <property type="entry name" value="FAD/NAD(P)-binding domain"/>
    <property type="match status" value="3"/>
</dbReference>
<evidence type="ECO:0000313" key="7">
    <source>
        <dbReference type="Proteomes" id="UP001152592"/>
    </source>
</evidence>
<comment type="caution">
    <text evidence="6">The sequence shown here is derived from an EMBL/GenBank/DDBJ whole genome shotgun (WGS) entry which is preliminary data.</text>
</comment>
<protein>
    <submittedName>
        <fullName evidence="6">Uncharacterized protein</fullName>
    </submittedName>
</protein>